<accession>A0A7C9RBU2</accession>
<dbReference type="InterPro" id="IPR024047">
    <property type="entry name" value="MM3350-like_sf"/>
</dbReference>
<evidence type="ECO:0000313" key="3">
    <source>
        <dbReference type="Proteomes" id="UP000481252"/>
    </source>
</evidence>
<organism evidence="2 3">
    <name type="scientific">Mesorhizobium zhangyense</name>
    <dbReference type="NCBI Taxonomy" id="1776730"/>
    <lineage>
        <taxon>Bacteria</taxon>
        <taxon>Pseudomonadati</taxon>
        <taxon>Pseudomonadota</taxon>
        <taxon>Alphaproteobacteria</taxon>
        <taxon>Hyphomicrobiales</taxon>
        <taxon>Phyllobacteriaceae</taxon>
        <taxon>Mesorhizobium</taxon>
    </lineage>
</organism>
<dbReference type="AlphaFoldDB" id="A0A7C9RBU2"/>
<dbReference type="Proteomes" id="UP000481252">
    <property type="component" value="Unassembled WGS sequence"/>
</dbReference>
<evidence type="ECO:0000313" key="2">
    <source>
        <dbReference type="EMBL" id="NGN44757.1"/>
    </source>
</evidence>
<name>A0A7C9RBU2_9HYPH</name>
<protein>
    <submittedName>
        <fullName evidence="2">Plasmid pRiA4b ORF-3 family protein</fullName>
    </submittedName>
</protein>
<evidence type="ECO:0000259" key="1">
    <source>
        <dbReference type="Pfam" id="PF07929"/>
    </source>
</evidence>
<dbReference type="SUPFAM" id="SSF159941">
    <property type="entry name" value="MM3350-like"/>
    <property type="match status" value="1"/>
</dbReference>
<gene>
    <name evidence="2" type="ORF">G6N74_27245</name>
</gene>
<dbReference type="Gene3D" id="3.10.290.30">
    <property type="entry name" value="MM3350-like"/>
    <property type="match status" value="1"/>
</dbReference>
<dbReference type="InterPro" id="IPR012912">
    <property type="entry name" value="Plasmid_pRiA4b_Orf3-like"/>
</dbReference>
<sequence>MGNCWEHEIRIESRKAGEERGRYPVCIDGAGACPLEDCGGLTDTLSVTPSASTQWMI</sequence>
<keyword evidence="3" id="KW-1185">Reference proteome</keyword>
<feature type="domain" description="Plasmid pRiA4b Orf3-like" evidence="1">
    <location>
        <begin position="2"/>
        <end position="42"/>
    </location>
</feature>
<dbReference type="Pfam" id="PF07929">
    <property type="entry name" value="PRiA4_ORF3"/>
    <property type="match status" value="1"/>
</dbReference>
<comment type="caution">
    <text evidence="2">The sequence shown here is derived from an EMBL/GenBank/DDBJ whole genome shotgun (WGS) entry which is preliminary data.</text>
</comment>
<dbReference type="RefSeq" id="WP_165121137.1">
    <property type="nucleotide sequence ID" value="NZ_JAAKZG010000019.1"/>
</dbReference>
<proteinExistence type="predicted"/>
<dbReference type="EMBL" id="JAAKZG010000019">
    <property type="protein sequence ID" value="NGN44757.1"/>
    <property type="molecule type" value="Genomic_DNA"/>
</dbReference>
<reference evidence="2 3" key="1">
    <citation type="submission" date="2020-02" db="EMBL/GenBank/DDBJ databases">
        <title>Genome sequence of the type strain CGMCC 1.15528 of Mesorhizobium zhangyense.</title>
        <authorList>
            <person name="Gao J."/>
            <person name="Sun J."/>
        </authorList>
    </citation>
    <scope>NUCLEOTIDE SEQUENCE [LARGE SCALE GENOMIC DNA]</scope>
    <source>
        <strain evidence="2 3">CGMCC 1.15528</strain>
    </source>
</reference>